<accession>A0A4V1Q308</accession>
<gene>
    <name evidence="2" type="ORF">EST38_g8916</name>
</gene>
<evidence type="ECO:0000313" key="3">
    <source>
        <dbReference type="Proteomes" id="UP000290288"/>
    </source>
</evidence>
<name>A0A4V1Q308_9AGAR</name>
<sequence length="60" mass="6693">MPSLPRRSSHPSPPAQDSPPAPTDHRGPDDSHDSDPYGNDFFIEESEPEVFGKEKGRMLF</sequence>
<protein>
    <submittedName>
        <fullName evidence="2">Uncharacterized protein</fullName>
    </submittedName>
</protein>
<dbReference type="AlphaFoldDB" id="A0A4V1Q308"/>
<reference evidence="2 3" key="1">
    <citation type="submission" date="2019-01" db="EMBL/GenBank/DDBJ databases">
        <title>Draft genome sequence of Psathyrella aberdarensis IHI B618.</title>
        <authorList>
            <person name="Buettner E."/>
            <person name="Kellner H."/>
        </authorList>
    </citation>
    <scope>NUCLEOTIDE SEQUENCE [LARGE SCALE GENOMIC DNA]</scope>
    <source>
        <strain evidence="2 3">IHI B618</strain>
    </source>
</reference>
<dbReference type="Proteomes" id="UP000290288">
    <property type="component" value="Unassembled WGS sequence"/>
</dbReference>
<dbReference type="EMBL" id="SDEE01000386">
    <property type="protein sequence ID" value="RXW16938.1"/>
    <property type="molecule type" value="Genomic_DNA"/>
</dbReference>
<organism evidence="2 3">
    <name type="scientific">Candolleomyces aberdarensis</name>
    <dbReference type="NCBI Taxonomy" id="2316362"/>
    <lineage>
        <taxon>Eukaryota</taxon>
        <taxon>Fungi</taxon>
        <taxon>Dikarya</taxon>
        <taxon>Basidiomycota</taxon>
        <taxon>Agaricomycotina</taxon>
        <taxon>Agaricomycetes</taxon>
        <taxon>Agaricomycetidae</taxon>
        <taxon>Agaricales</taxon>
        <taxon>Agaricineae</taxon>
        <taxon>Psathyrellaceae</taxon>
        <taxon>Candolleomyces</taxon>
    </lineage>
</organism>
<keyword evidence="3" id="KW-1185">Reference proteome</keyword>
<comment type="caution">
    <text evidence="2">The sequence shown here is derived from an EMBL/GenBank/DDBJ whole genome shotgun (WGS) entry which is preliminary data.</text>
</comment>
<proteinExistence type="predicted"/>
<evidence type="ECO:0000313" key="2">
    <source>
        <dbReference type="EMBL" id="RXW16938.1"/>
    </source>
</evidence>
<feature type="compositionally biased region" description="Basic and acidic residues" evidence="1">
    <location>
        <begin position="50"/>
        <end position="60"/>
    </location>
</feature>
<feature type="compositionally biased region" description="Basic and acidic residues" evidence="1">
    <location>
        <begin position="23"/>
        <end position="35"/>
    </location>
</feature>
<evidence type="ECO:0000256" key="1">
    <source>
        <dbReference type="SAM" id="MobiDB-lite"/>
    </source>
</evidence>
<feature type="region of interest" description="Disordered" evidence="1">
    <location>
        <begin position="1"/>
        <end position="60"/>
    </location>
</feature>
<feature type="compositionally biased region" description="Pro residues" evidence="1">
    <location>
        <begin position="11"/>
        <end position="22"/>
    </location>
</feature>